<evidence type="ECO:0000256" key="1">
    <source>
        <dbReference type="SAM" id="MobiDB-lite"/>
    </source>
</evidence>
<dbReference type="OrthoDB" id="61116at2759"/>
<dbReference type="AlphaFoldDB" id="A0A5B7H0Q1"/>
<organism evidence="2 3">
    <name type="scientific">Portunus trituberculatus</name>
    <name type="common">Swimming crab</name>
    <name type="synonym">Neptunus trituberculatus</name>
    <dbReference type="NCBI Taxonomy" id="210409"/>
    <lineage>
        <taxon>Eukaryota</taxon>
        <taxon>Metazoa</taxon>
        <taxon>Ecdysozoa</taxon>
        <taxon>Arthropoda</taxon>
        <taxon>Crustacea</taxon>
        <taxon>Multicrustacea</taxon>
        <taxon>Malacostraca</taxon>
        <taxon>Eumalacostraca</taxon>
        <taxon>Eucarida</taxon>
        <taxon>Decapoda</taxon>
        <taxon>Pleocyemata</taxon>
        <taxon>Brachyura</taxon>
        <taxon>Eubrachyura</taxon>
        <taxon>Portunoidea</taxon>
        <taxon>Portunidae</taxon>
        <taxon>Portuninae</taxon>
        <taxon>Portunus</taxon>
    </lineage>
</organism>
<proteinExistence type="predicted"/>
<evidence type="ECO:0000313" key="3">
    <source>
        <dbReference type="Proteomes" id="UP000324222"/>
    </source>
</evidence>
<protein>
    <submittedName>
        <fullName evidence="2">Methyltransferase-like protein 4</fullName>
    </submittedName>
</protein>
<evidence type="ECO:0000313" key="2">
    <source>
        <dbReference type="EMBL" id="MPC63479.1"/>
    </source>
</evidence>
<accession>A0A5B7H0Q1</accession>
<dbReference type="GO" id="GO:0008168">
    <property type="term" value="F:methyltransferase activity"/>
    <property type="evidence" value="ECO:0007669"/>
    <property type="project" value="UniProtKB-KW"/>
</dbReference>
<keyword evidence="3" id="KW-1185">Reference proteome</keyword>
<reference evidence="2 3" key="1">
    <citation type="submission" date="2019-05" db="EMBL/GenBank/DDBJ databases">
        <title>Another draft genome of Portunus trituberculatus and its Hox gene families provides insights of decapod evolution.</title>
        <authorList>
            <person name="Jeong J.-H."/>
            <person name="Song I."/>
            <person name="Kim S."/>
            <person name="Choi T."/>
            <person name="Kim D."/>
            <person name="Ryu S."/>
            <person name="Kim W."/>
        </authorList>
    </citation>
    <scope>NUCLEOTIDE SEQUENCE [LARGE SCALE GENOMIC DNA]</scope>
    <source>
        <tissue evidence="2">Muscle</tissue>
    </source>
</reference>
<sequence>MEASNVTLARLDGATGDGGFSTKVVCGAKYILPPHTRYICDDVANILSHTSGKRFDLVVMDPPWHNKHDHLTPKQFTTIIRLPQTPSYLKLSKEQQEEEIDNITMESPLSKSDCCGSL</sequence>
<dbReference type="GO" id="GO:0003676">
    <property type="term" value="F:nucleic acid binding"/>
    <property type="evidence" value="ECO:0007669"/>
    <property type="project" value="InterPro"/>
</dbReference>
<gene>
    <name evidence="2" type="primary">Mettl4_1</name>
    <name evidence="2" type="ORF">E2C01_057578</name>
</gene>
<dbReference type="EMBL" id="VSRR010020865">
    <property type="protein sequence ID" value="MPC63479.1"/>
    <property type="molecule type" value="Genomic_DNA"/>
</dbReference>
<dbReference type="Gene3D" id="3.40.50.150">
    <property type="entry name" value="Vaccinia Virus protein VP39"/>
    <property type="match status" value="1"/>
</dbReference>
<dbReference type="GO" id="GO:0032259">
    <property type="term" value="P:methylation"/>
    <property type="evidence" value="ECO:0007669"/>
    <property type="project" value="UniProtKB-KW"/>
</dbReference>
<comment type="caution">
    <text evidence="2">The sequence shown here is derived from an EMBL/GenBank/DDBJ whole genome shotgun (WGS) entry which is preliminary data.</text>
</comment>
<name>A0A5B7H0Q1_PORTR</name>
<keyword evidence="2" id="KW-0489">Methyltransferase</keyword>
<dbReference type="PROSITE" id="PS00092">
    <property type="entry name" value="N6_MTASE"/>
    <property type="match status" value="1"/>
</dbReference>
<feature type="region of interest" description="Disordered" evidence="1">
    <location>
        <begin position="99"/>
        <end position="118"/>
    </location>
</feature>
<dbReference type="Proteomes" id="UP000324222">
    <property type="component" value="Unassembled WGS sequence"/>
</dbReference>
<dbReference type="InterPro" id="IPR029063">
    <property type="entry name" value="SAM-dependent_MTases_sf"/>
</dbReference>
<keyword evidence="2" id="KW-0808">Transferase</keyword>
<dbReference type="InterPro" id="IPR002052">
    <property type="entry name" value="DNA_methylase_N6_adenine_CS"/>
</dbReference>
<dbReference type="SUPFAM" id="SSF53335">
    <property type="entry name" value="S-adenosyl-L-methionine-dependent methyltransferases"/>
    <property type="match status" value="1"/>
</dbReference>